<gene>
    <name evidence="1" type="ORF">CJD38_11740</name>
</gene>
<sequence length="166" mass="18591">MKVSIAIERSIEIPAPVAKVQTLFKDLEGTISRFPKLRKLTKLADDTYLWEMGTIGSSIANIAHEVSYAAKYNIDLKSNQLTWQPVPKKGNANIEGAFKLAERGDKTQLTFKVRGDLYDVPVPLMYRLLAPPFIQGKFTRLVDIFLERTSEALMQAPAPAAKRKAK</sequence>
<protein>
    <recommendedName>
        <fullName evidence="3">SRPBCC family protein</fullName>
    </recommendedName>
</protein>
<dbReference type="Gene3D" id="3.30.530.20">
    <property type="match status" value="1"/>
</dbReference>
<name>A0A2T5MEG0_9GAMM</name>
<dbReference type="AlphaFoldDB" id="A0A2T5MEG0"/>
<proteinExistence type="predicted"/>
<keyword evidence="2" id="KW-1185">Reference proteome</keyword>
<dbReference type="OrthoDB" id="8903592at2"/>
<accession>A0A2T5MEG0</accession>
<reference evidence="1 2" key="1">
    <citation type="submission" date="2018-04" db="EMBL/GenBank/DDBJ databases">
        <title>Novel species isolated from glacier.</title>
        <authorList>
            <person name="Liu Q."/>
            <person name="Xin Y.-H."/>
        </authorList>
    </citation>
    <scope>NUCLEOTIDE SEQUENCE [LARGE SCALE GENOMIC DNA]</scope>
    <source>
        <strain evidence="1 2">GT1R17</strain>
    </source>
</reference>
<dbReference type="Proteomes" id="UP000244248">
    <property type="component" value="Unassembled WGS sequence"/>
</dbReference>
<evidence type="ECO:0008006" key="3">
    <source>
        <dbReference type="Google" id="ProtNLM"/>
    </source>
</evidence>
<evidence type="ECO:0000313" key="1">
    <source>
        <dbReference type="EMBL" id="PTU30970.1"/>
    </source>
</evidence>
<organism evidence="1 2">
    <name type="scientific">Stenotrophobium rhamnosiphilum</name>
    <dbReference type="NCBI Taxonomy" id="2029166"/>
    <lineage>
        <taxon>Bacteria</taxon>
        <taxon>Pseudomonadati</taxon>
        <taxon>Pseudomonadota</taxon>
        <taxon>Gammaproteobacteria</taxon>
        <taxon>Nevskiales</taxon>
        <taxon>Nevskiaceae</taxon>
        <taxon>Stenotrophobium</taxon>
    </lineage>
</organism>
<dbReference type="EMBL" id="QANS01000004">
    <property type="protein sequence ID" value="PTU30970.1"/>
    <property type="molecule type" value="Genomic_DNA"/>
</dbReference>
<evidence type="ECO:0000313" key="2">
    <source>
        <dbReference type="Proteomes" id="UP000244248"/>
    </source>
</evidence>
<dbReference type="RefSeq" id="WP_107940554.1">
    <property type="nucleotide sequence ID" value="NZ_QANS01000004.1"/>
</dbReference>
<dbReference type="InterPro" id="IPR023393">
    <property type="entry name" value="START-like_dom_sf"/>
</dbReference>
<dbReference type="SUPFAM" id="SSF55961">
    <property type="entry name" value="Bet v1-like"/>
    <property type="match status" value="1"/>
</dbReference>
<comment type="caution">
    <text evidence="1">The sequence shown here is derived from an EMBL/GenBank/DDBJ whole genome shotgun (WGS) entry which is preliminary data.</text>
</comment>